<organism evidence="2 3">
    <name type="scientific">Rhizomicrobium electricum</name>
    <dbReference type="NCBI Taxonomy" id="480070"/>
    <lineage>
        <taxon>Bacteria</taxon>
        <taxon>Pseudomonadati</taxon>
        <taxon>Pseudomonadota</taxon>
        <taxon>Alphaproteobacteria</taxon>
        <taxon>Micropepsales</taxon>
        <taxon>Micropepsaceae</taxon>
        <taxon>Rhizomicrobium</taxon>
    </lineage>
</organism>
<keyword evidence="3" id="KW-1185">Reference proteome</keyword>
<sequence>MCHAGTEMKALALAALMFAAPAAAAPGDCPNCTLTGKDFSNQCLQSANFQGANFDDAKLVLACLSHANLKSASLRRADLSGANLFEATLDAADFSGAVLSSTSLKDADLSRAKGLTQAQLDTACGDAKTRLPAGLSVKMCQ</sequence>
<evidence type="ECO:0008006" key="4">
    <source>
        <dbReference type="Google" id="ProtNLM"/>
    </source>
</evidence>
<feature type="chain" id="PRO_5045315381" description="Pentapeptide repeat-containing protein" evidence="1">
    <location>
        <begin position="25"/>
        <end position="141"/>
    </location>
</feature>
<dbReference type="PANTHER" id="PTHR14136:SF17">
    <property type="entry name" value="BTB_POZ DOMAIN-CONTAINING PROTEIN KCTD9"/>
    <property type="match status" value="1"/>
</dbReference>
<evidence type="ECO:0000313" key="2">
    <source>
        <dbReference type="EMBL" id="GAA0559318.1"/>
    </source>
</evidence>
<dbReference type="InterPro" id="IPR001646">
    <property type="entry name" value="5peptide_repeat"/>
</dbReference>
<feature type="signal peptide" evidence="1">
    <location>
        <begin position="1"/>
        <end position="24"/>
    </location>
</feature>
<dbReference type="InterPro" id="IPR051082">
    <property type="entry name" value="Pentapeptide-BTB/POZ_domain"/>
</dbReference>
<keyword evidence="1" id="KW-0732">Signal</keyword>
<gene>
    <name evidence="2" type="ORF">GCM10008942_04750</name>
</gene>
<dbReference type="Gene3D" id="2.160.20.80">
    <property type="entry name" value="E3 ubiquitin-protein ligase SopA"/>
    <property type="match status" value="1"/>
</dbReference>
<dbReference type="SUPFAM" id="SSF141571">
    <property type="entry name" value="Pentapeptide repeat-like"/>
    <property type="match status" value="1"/>
</dbReference>
<dbReference type="Proteomes" id="UP001499951">
    <property type="component" value="Unassembled WGS sequence"/>
</dbReference>
<dbReference type="Pfam" id="PF00805">
    <property type="entry name" value="Pentapeptide"/>
    <property type="match status" value="2"/>
</dbReference>
<comment type="caution">
    <text evidence="2">The sequence shown here is derived from an EMBL/GenBank/DDBJ whole genome shotgun (WGS) entry which is preliminary data.</text>
</comment>
<dbReference type="EMBL" id="BAAADD010000001">
    <property type="protein sequence ID" value="GAA0559318.1"/>
    <property type="molecule type" value="Genomic_DNA"/>
</dbReference>
<evidence type="ECO:0000313" key="3">
    <source>
        <dbReference type="Proteomes" id="UP001499951"/>
    </source>
</evidence>
<accession>A0ABP3P725</accession>
<reference evidence="3" key="1">
    <citation type="journal article" date="2019" name="Int. J. Syst. Evol. Microbiol.">
        <title>The Global Catalogue of Microorganisms (GCM) 10K type strain sequencing project: providing services to taxonomists for standard genome sequencing and annotation.</title>
        <authorList>
            <consortium name="The Broad Institute Genomics Platform"/>
            <consortium name="The Broad Institute Genome Sequencing Center for Infectious Disease"/>
            <person name="Wu L."/>
            <person name="Ma J."/>
        </authorList>
    </citation>
    <scope>NUCLEOTIDE SEQUENCE [LARGE SCALE GENOMIC DNA]</scope>
    <source>
        <strain evidence="3">JCM 15089</strain>
    </source>
</reference>
<dbReference type="PANTHER" id="PTHR14136">
    <property type="entry name" value="BTB_POZ DOMAIN-CONTAINING PROTEIN KCTD9"/>
    <property type="match status" value="1"/>
</dbReference>
<protein>
    <recommendedName>
        <fullName evidence="4">Pentapeptide repeat-containing protein</fullName>
    </recommendedName>
</protein>
<evidence type="ECO:0000256" key="1">
    <source>
        <dbReference type="SAM" id="SignalP"/>
    </source>
</evidence>
<proteinExistence type="predicted"/>
<name>A0ABP3P725_9PROT</name>